<keyword evidence="3 9" id="KW-0347">Helicase</keyword>
<dbReference type="InterPro" id="IPR001650">
    <property type="entry name" value="Helicase_C-like"/>
</dbReference>
<dbReference type="PROSITE" id="PS00690">
    <property type="entry name" value="DEAH_ATP_HELICASE"/>
    <property type="match status" value="1"/>
</dbReference>
<keyword evidence="1" id="KW-0547">Nucleotide-binding</keyword>
<dbReference type="Pfam" id="PF00270">
    <property type="entry name" value="DEAD"/>
    <property type="match status" value="1"/>
</dbReference>
<dbReference type="Proteomes" id="UP000037460">
    <property type="component" value="Unassembled WGS sequence"/>
</dbReference>
<feature type="compositionally biased region" description="Acidic residues" evidence="6">
    <location>
        <begin position="1268"/>
        <end position="1278"/>
    </location>
</feature>
<feature type="region of interest" description="Disordered" evidence="6">
    <location>
        <begin position="543"/>
        <end position="563"/>
    </location>
</feature>
<organism evidence="9 10">
    <name type="scientific">Chrysochromulina tobinii</name>
    <dbReference type="NCBI Taxonomy" id="1460289"/>
    <lineage>
        <taxon>Eukaryota</taxon>
        <taxon>Haptista</taxon>
        <taxon>Haptophyta</taxon>
        <taxon>Prymnesiophyceae</taxon>
        <taxon>Prymnesiales</taxon>
        <taxon>Chrysochromulinaceae</taxon>
        <taxon>Chrysochromulina</taxon>
    </lineage>
</organism>
<evidence type="ECO:0000313" key="9">
    <source>
        <dbReference type="EMBL" id="KOO35825.1"/>
    </source>
</evidence>
<dbReference type="SMART" id="SM00490">
    <property type="entry name" value="HELICc"/>
    <property type="match status" value="1"/>
</dbReference>
<dbReference type="InterPro" id="IPR002464">
    <property type="entry name" value="DNA/RNA_helicase_DEAH_CS"/>
</dbReference>
<dbReference type="CDD" id="cd17917">
    <property type="entry name" value="DEXHc_RHA-like"/>
    <property type="match status" value="1"/>
</dbReference>
<feature type="domain" description="Helicase ATP-binding" evidence="7">
    <location>
        <begin position="435"/>
        <end position="633"/>
    </location>
</feature>
<dbReference type="GO" id="GO:0016787">
    <property type="term" value="F:hydrolase activity"/>
    <property type="evidence" value="ECO:0007669"/>
    <property type="project" value="UniProtKB-KW"/>
</dbReference>
<evidence type="ECO:0000256" key="3">
    <source>
        <dbReference type="ARBA" id="ARBA00022806"/>
    </source>
</evidence>
<comment type="caution">
    <text evidence="9">The sequence shown here is derived from an EMBL/GenBank/DDBJ whole genome shotgun (WGS) entry which is preliminary data.</text>
</comment>
<name>A0A0M0KAG8_9EUKA</name>
<dbReference type="SUPFAM" id="SSF55811">
    <property type="entry name" value="Nudix"/>
    <property type="match status" value="1"/>
</dbReference>
<dbReference type="Gene3D" id="3.90.79.10">
    <property type="entry name" value="Nucleoside Triphosphate Pyrophosphohydrolase"/>
    <property type="match status" value="1"/>
</dbReference>
<evidence type="ECO:0000259" key="7">
    <source>
        <dbReference type="PROSITE" id="PS51192"/>
    </source>
</evidence>
<keyword evidence="5" id="KW-0175">Coiled coil</keyword>
<dbReference type="InterPro" id="IPR027417">
    <property type="entry name" value="P-loop_NTPase"/>
</dbReference>
<dbReference type="Gene3D" id="3.90.228.10">
    <property type="match status" value="1"/>
</dbReference>
<protein>
    <submittedName>
        <fullName evidence="9">ATP-dependent helicase</fullName>
    </submittedName>
</protein>
<feature type="coiled-coil region" evidence="5">
    <location>
        <begin position="345"/>
        <end position="375"/>
    </location>
</feature>
<accession>A0A0M0KAG8</accession>
<keyword evidence="4" id="KW-0067">ATP-binding</keyword>
<proteinExistence type="predicted"/>
<gene>
    <name evidence="9" type="ORF">Ctob_010938</name>
</gene>
<dbReference type="CDD" id="cd18791">
    <property type="entry name" value="SF2_C_RHA"/>
    <property type="match status" value="1"/>
</dbReference>
<dbReference type="GO" id="GO:0003723">
    <property type="term" value="F:RNA binding"/>
    <property type="evidence" value="ECO:0007669"/>
    <property type="project" value="TreeGrafter"/>
</dbReference>
<dbReference type="PROSITE" id="PS51192">
    <property type="entry name" value="HELICASE_ATP_BIND_1"/>
    <property type="match status" value="1"/>
</dbReference>
<dbReference type="InterPro" id="IPR015797">
    <property type="entry name" value="NUDIX_hydrolase-like_dom_sf"/>
</dbReference>
<dbReference type="Pfam" id="PF00271">
    <property type="entry name" value="Helicase_C"/>
    <property type="match status" value="1"/>
</dbReference>
<evidence type="ECO:0000256" key="2">
    <source>
        <dbReference type="ARBA" id="ARBA00022801"/>
    </source>
</evidence>
<dbReference type="EMBL" id="JWZX01000738">
    <property type="protein sequence ID" value="KOO35825.1"/>
    <property type="molecule type" value="Genomic_DNA"/>
</dbReference>
<reference evidence="10" key="1">
    <citation type="journal article" date="2015" name="PLoS Genet.">
        <title>Genome Sequence and Transcriptome Analyses of Chrysochromulina tobin: Metabolic Tools for Enhanced Algal Fitness in the Prominent Order Prymnesiales (Haptophyceae).</title>
        <authorList>
            <person name="Hovde B.T."/>
            <person name="Deodato C.R."/>
            <person name="Hunsperger H.M."/>
            <person name="Ryken S.A."/>
            <person name="Yost W."/>
            <person name="Jha R.K."/>
            <person name="Patterson J."/>
            <person name="Monnat R.J. Jr."/>
            <person name="Barlow S.B."/>
            <person name="Starkenburg S.R."/>
            <person name="Cattolico R.A."/>
        </authorList>
    </citation>
    <scope>NUCLEOTIDE SEQUENCE</scope>
    <source>
        <strain evidence="10">CCMP291</strain>
    </source>
</reference>
<feature type="domain" description="Helicase C-terminal" evidence="8">
    <location>
        <begin position="714"/>
        <end position="910"/>
    </location>
</feature>
<dbReference type="SUPFAM" id="SSF52540">
    <property type="entry name" value="P-loop containing nucleoside triphosphate hydrolases"/>
    <property type="match status" value="1"/>
</dbReference>
<evidence type="ECO:0000256" key="1">
    <source>
        <dbReference type="ARBA" id="ARBA00022741"/>
    </source>
</evidence>
<sequence length="1826" mass="200073">MEYGEGLKPLGGKRDHSRELPLDVACREFCEETGFKLDKGSLRALFSKPPARQIYLAGRQGKYVLYVARPKEGGLAFAHVAKHYNSMHFKPHGAEAAYLTWVSWAALVAAVDKGGGNPTMPTTEQGAYREFRHPRERISGFLAKMVKEPLVQQAVQSVLNGAVQITEDLGATIQAELNKRLTALVPQGRVITSIRRCKVGVRQAEYEKEKGALHAKGALQRELGDVFHGTPDVWRSTSIALNGFDEKIFGSVNGLAWGRGVYSVYGNMSTPNAYARTSGSILVMNGLVNPVAFSPACLQNLGGNASNPPAGSVLVWQHTKQVVPTHIVDFGTDTGQAVDPGAAEREAAAKAAKVAQELREQIKKEEDAFAKAAYDDGRKAVNYYTARLREFEHTYKELSGSSEDAAHEDLRNRFEREKRQFDAGLPVYAAKEELIKKLKQHQVLIVTAPTGSGKSTQLPQYVLDHVLDPNETRQVAVLQPRRVNASSLCDRVAEERGTLAGREVGYTVGRGEEKASSETRIRFMTHGLFVQLAKDPQRFARKLARTSAPAGDQQDADGDLPADPSAAAALESVGYAAVILDEAHERSAEIDMSLALIKRLVAATDVRVIITSATIGSSKEVFRNFLREGPDKPLPEVVELTGKTYPVFVQRCDISMMTGAAAGSADASLHDKTRQLGSAGVGKVLCQVALEQAVELLQSSADGNVLVFMPGEGDINRALSFCRSRFSDPFDPSATTFDRPGKGFSFHLDVDADADHKVAGAAVERGGGGWGGGKSKSKRKSILVGIHPFHGKLTSAERDAVLNPREDRVIVFTTNYAETGITVDNVRYVIDTGLERRARFNHHTNMQELITKSITKSSMRQRTGRAGRVSSGICVRLYSADDEAKFVDEPPAAITEANIEQTVLRLVDAQKPDPKTKQAPPPLEMIESLPKEAVQLAKQRLRTLGLLEKQTIGGREVDLLTSVGRLNLNLGLGVRLGLFLYHCAYPGRPESLSCLAAGVYLAAALSSSDHVKLLPLKPIQSAAAAKAPSHAPHGFEVENGSGQFSHIHDTAVVARLRQLLQDQKPVSYESRGQQYTARVEKGEIVQTNNATDKERKVRQVQTPAAPSWASSLWGFFGPGHAGKPSGARTSPFQDSSGDHWTLLRTVKGFIEEAQGRGYNWCMEHHLPLEPLGEAEDVYDHIIATLGKQGIKGYDPADDPFHWKDAKTSPPEELKQALLTALCKAYYDQVAVPKKAQDLSHGLIWISENSHEQAQGIRAFVEERGRQDDSEDKDGDDESTTAARASIAQLLQAKAQIKQQEDKDAHAQRAAEVKLDKNSTLWQPELALPASNTSQLVLFGSVIQTDGGKMQPSAQVASYIDAQMLENSAPDPSKMAKVIRDFKRTTFTLPLGEKGHNALLQDGNYGFFETIRLKFPSALINFGHAPSGKEDRSSLIVTCPAAMEAAITRRINRRLEHLGEEDIILPIPPEASGKIGKFITVKQVLQQDLSNELDESLGAAENDNRKQLEGKEGKGQWIRVERWNAETKSWDGDTKGAAGPFRVRIRMAGRARALKSTVVGRVRAKLIETLGLEQNLQWSSGGGDSMKMNMLNPETVSGAEVAADGQGVSSGLQTRQMLLRTPTKPPSPQNKDQALLLIAHTAIWDADGCVYGGILRDWLIRGETANDVDTLVDDVQKKKEKIKTVLESHGLKCVEEKAKGAAHTLCFKFQEHKLEMDLVDPKTQPKTPPGVDCDVGNFAFDKGGLKMKVDNSKLVSLSKAIKHCQSKKFVFYRQLPSASEERRLTKYMRDRGWTCKSPIPDEIVQKLQLPSELLKPKAKYTKPWWTY</sequence>
<dbReference type="PROSITE" id="PS51194">
    <property type="entry name" value="HELICASE_CTER"/>
    <property type="match status" value="1"/>
</dbReference>
<evidence type="ECO:0000313" key="10">
    <source>
        <dbReference type="Proteomes" id="UP000037460"/>
    </source>
</evidence>
<dbReference type="OrthoDB" id="6133115at2759"/>
<evidence type="ECO:0000259" key="8">
    <source>
        <dbReference type="PROSITE" id="PS51194"/>
    </source>
</evidence>
<keyword evidence="2" id="KW-0378">Hydrolase</keyword>
<dbReference type="Gene3D" id="3.40.50.300">
    <property type="entry name" value="P-loop containing nucleotide triphosphate hydrolases"/>
    <property type="match status" value="2"/>
</dbReference>
<dbReference type="SMART" id="SM00487">
    <property type="entry name" value="DEXDc"/>
    <property type="match status" value="1"/>
</dbReference>
<keyword evidence="10" id="KW-1185">Reference proteome</keyword>
<evidence type="ECO:0000256" key="4">
    <source>
        <dbReference type="ARBA" id="ARBA00022840"/>
    </source>
</evidence>
<dbReference type="PANTHER" id="PTHR18934:SF91">
    <property type="entry name" value="PRE-MRNA-SPLICING FACTOR ATP-DEPENDENT RNA HELICASE PRP16"/>
    <property type="match status" value="1"/>
</dbReference>
<evidence type="ECO:0000256" key="5">
    <source>
        <dbReference type="SAM" id="Coils"/>
    </source>
</evidence>
<dbReference type="PANTHER" id="PTHR18934">
    <property type="entry name" value="ATP-DEPENDENT RNA HELICASE"/>
    <property type="match status" value="1"/>
</dbReference>
<evidence type="ECO:0000256" key="6">
    <source>
        <dbReference type="SAM" id="MobiDB-lite"/>
    </source>
</evidence>
<dbReference type="InterPro" id="IPR011545">
    <property type="entry name" value="DEAD/DEAH_box_helicase_dom"/>
</dbReference>
<dbReference type="GO" id="GO:0004386">
    <property type="term" value="F:helicase activity"/>
    <property type="evidence" value="ECO:0007669"/>
    <property type="project" value="UniProtKB-KW"/>
</dbReference>
<feature type="region of interest" description="Disordered" evidence="6">
    <location>
        <begin position="1261"/>
        <end position="1280"/>
    </location>
</feature>
<dbReference type="GO" id="GO:0005524">
    <property type="term" value="F:ATP binding"/>
    <property type="evidence" value="ECO:0007669"/>
    <property type="project" value="UniProtKB-KW"/>
</dbReference>
<dbReference type="InterPro" id="IPR014001">
    <property type="entry name" value="Helicase_ATP-bd"/>
</dbReference>